<dbReference type="PRINTS" id="PR00706">
    <property type="entry name" value="PYROGLUPTASE"/>
</dbReference>
<gene>
    <name evidence="7" type="ORF">HKI87_03g26450</name>
</gene>
<protein>
    <recommendedName>
        <fullName evidence="6">Pyroglutamyl-peptidase I</fullName>
        <ecNumber evidence="6">3.4.19.3</ecNumber>
    </recommendedName>
</protein>
<dbReference type="GO" id="GO:0005829">
    <property type="term" value="C:cytosol"/>
    <property type="evidence" value="ECO:0007669"/>
    <property type="project" value="InterPro"/>
</dbReference>
<dbReference type="SUPFAM" id="SSF53182">
    <property type="entry name" value="Pyrrolidone carboxyl peptidase (pyroglutamate aminopeptidase)"/>
    <property type="match status" value="1"/>
</dbReference>
<evidence type="ECO:0000256" key="6">
    <source>
        <dbReference type="PROSITE-ProRule" id="PRU10077"/>
    </source>
</evidence>
<sequence length="204" mass="22061">MTTEGVRFLVTGFGKFPGVPANPTEVLVSARTVEDHLGELEVLVSSGHGGGEAKAASSSYVVVHFGVDVCARTFKLEKRAVNEANFRLPDEDGFQPRCAPVCPDAGDDLTSCLHTKLDVDRISAQLREDGFDCQVSMDAGRYVCNYTYFASLKRFEKTSGLYSLFVHVPSFNAIDAETQAAFVQRLFHRLAEDASAKAAEGASA</sequence>
<evidence type="ECO:0000256" key="3">
    <source>
        <dbReference type="ARBA" id="ARBA00022670"/>
    </source>
</evidence>
<evidence type="ECO:0000256" key="5">
    <source>
        <dbReference type="ARBA" id="ARBA00022807"/>
    </source>
</evidence>
<dbReference type="EC" id="3.4.19.3" evidence="6"/>
<dbReference type="AlphaFoldDB" id="A0AAX4P5M5"/>
<evidence type="ECO:0000313" key="8">
    <source>
        <dbReference type="Proteomes" id="UP001472866"/>
    </source>
</evidence>
<dbReference type="Pfam" id="PF01470">
    <property type="entry name" value="Peptidase_C15"/>
    <property type="match status" value="1"/>
</dbReference>
<keyword evidence="4" id="KW-0378">Hydrolase</keyword>
<comment type="catalytic activity">
    <reaction evidence="6">
        <text>Release of an N-terminal pyroglutamyl group from a polypeptide, the second amino acid generally not being Pro.</text>
        <dbReference type="EC" id="3.4.19.3"/>
    </reaction>
</comment>
<evidence type="ECO:0000256" key="2">
    <source>
        <dbReference type="ARBA" id="ARBA00022490"/>
    </source>
</evidence>
<dbReference type="InterPro" id="IPR036440">
    <property type="entry name" value="Peptidase_C15-like_sf"/>
</dbReference>
<dbReference type="GO" id="GO:0016920">
    <property type="term" value="F:pyroglutamyl-peptidase activity"/>
    <property type="evidence" value="ECO:0007669"/>
    <property type="project" value="UniProtKB-EC"/>
</dbReference>
<evidence type="ECO:0000313" key="7">
    <source>
        <dbReference type="EMBL" id="WZN61111.1"/>
    </source>
</evidence>
<reference evidence="7 8" key="1">
    <citation type="submission" date="2024-03" db="EMBL/GenBank/DDBJ databases">
        <title>Complete genome sequence of the green alga Chloropicon roscoffensis RCC1871.</title>
        <authorList>
            <person name="Lemieux C."/>
            <person name="Pombert J.-F."/>
            <person name="Otis C."/>
            <person name="Turmel M."/>
        </authorList>
    </citation>
    <scope>NUCLEOTIDE SEQUENCE [LARGE SCALE GENOMIC DNA]</scope>
    <source>
        <strain evidence="7 8">RCC1871</strain>
    </source>
</reference>
<comment type="similarity">
    <text evidence="1">Belongs to the peptidase C15 family.</text>
</comment>
<keyword evidence="8" id="KW-1185">Reference proteome</keyword>
<dbReference type="PANTHER" id="PTHR23402:SF1">
    <property type="entry name" value="PYROGLUTAMYL-PEPTIDASE I"/>
    <property type="match status" value="1"/>
</dbReference>
<dbReference type="InterPro" id="IPR033694">
    <property type="entry name" value="PGPEP1_Cys_AS"/>
</dbReference>
<dbReference type="EMBL" id="CP151503">
    <property type="protein sequence ID" value="WZN61111.1"/>
    <property type="molecule type" value="Genomic_DNA"/>
</dbReference>
<keyword evidence="3" id="KW-0645">Protease</keyword>
<keyword evidence="5" id="KW-0788">Thiol protease</keyword>
<organism evidence="7 8">
    <name type="scientific">Chloropicon roscoffensis</name>
    <dbReference type="NCBI Taxonomy" id="1461544"/>
    <lineage>
        <taxon>Eukaryota</taxon>
        <taxon>Viridiplantae</taxon>
        <taxon>Chlorophyta</taxon>
        <taxon>Chloropicophyceae</taxon>
        <taxon>Chloropicales</taxon>
        <taxon>Chloropicaceae</taxon>
        <taxon>Chloropicon</taxon>
    </lineage>
</organism>
<dbReference type="GO" id="GO:0006508">
    <property type="term" value="P:proteolysis"/>
    <property type="evidence" value="ECO:0007669"/>
    <property type="project" value="UniProtKB-KW"/>
</dbReference>
<dbReference type="Proteomes" id="UP001472866">
    <property type="component" value="Chromosome 03"/>
</dbReference>
<accession>A0AAX4P5M5</accession>
<dbReference type="InterPro" id="IPR016125">
    <property type="entry name" value="Peptidase_C15-like"/>
</dbReference>
<dbReference type="PROSITE" id="PS01334">
    <property type="entry name" value="PYRASE_CYS"/>
    <property type="match status" value="1"/>
</dbReference>
<dbReference type="InterPro" id="IPR000816">
    <property type="entry name" value="Peptidase_C15"/>
</dbReference>
<keyword evidence="2" id="KW-0963">Cytoplasm</keyword>
<evidence type="ECO:0000256" key="4">
    <source>
        <dbReference type="ARBA" id="ARBA00022801"/>
    </source>
</evidence>
<proteinExistence type="inferred from homology"/>
<dbReference type="PANTHER" id="PTHR23402">
    <property type="entry name" value="PROTEASE FAMILY C15 PYROGLUTAMYL-PEPTIDASE I-RELATED"/>
    <property type="match status" value="1"/>
</dbReference>
<name>A0AAX4P5M5_9CHLO</name>
<dbReference type="Gene3D" id="3.40.630.20">
    <property type="entry name" value="Peptidase C15, pyroglutamyl peptidase I-like"/>
    <property type="match status" value="1"/>
</dbReference>
<evidence type="ECO:0000256" key="1">
    <source>
        <dbReference type="ARBA" id="ARBA00006641"/>
    </source>
</evidence>
<feature type="active site" evidence="6">
    <location>
        <position position="144"/>
    </location>
</feature>